<protein>
    <recommendedName>
        <fullName evidence="4">Carboxypeptidase regulatory-like domain-containing protein</fullName>
    </recommendedName>
</protein>
<dbReference type="Proteomes" id="UP000011687">
    <property type="component" value="Unassembled WGS sequence"/>
</dbReference>
<feature type="compositionally biased region" description="Polar residues" evidence="1">
    <location>
        <begin position="381"/>
        <end position="401"/>
    </location>
</feature>
<evidence type="ECO:0008006" key="4">
    <source>
        <dbReference type="Google" id="ProtNLM"/>
    </source>
</evidence>
<dbReference type="Pfam" id="PF13620">
    <property type="entry name" value="CarboxypepD_reg"/>
    <property type="match status" value="1"/>
</dbReference>
<reference evidence="2 3" key="1">
    <citation type="journal article" date="2014" name="PLoS Genet.">
        <title>Phylogenetically driven sequencing of extremely halophilic archaea reveals strategies for static and dynamic osmo-response.</title>
        <authorList>
            <person name="Becker E.A."/>
            <person name="Seitzer P.M."/>
            <person name="Tritt A."/>
            <person name="Larsen D."/>
            <person name="Krusor M."/>
            <person name="Yao A.I."/>
            <person name="Wu D."/>
            <person name="Madern D."/>
            <person name="Eisen J.A."/>
            <person name="Darling A.E."/>
            <person name="Facciotti M.T."/>
        </authorList>
    </citation>
    <scope>NUCLEOTIDE SEQUENCE [LARGE SCALE GENOMIC DNA]</scope>
    <source>
        <strain evidence="2 3">ATCC 33799</strain>
    </source>
</reference>
<evidence type="ECO:0000313" key="2">
    <source>
        <dbReference type="EMBL" id="EMA17305.1"/>
    </source>
</evidence>
<dbReference type="Gene3D" id="2.60.40.1120">
    <property type="entry name" value="Carboxypeptidase-like, regulatory domain"/>
    <property type="match status" value="1"/>
</dbReference>
<feature type="compositionally biased region" description="Polar residues" evidence="1">
    <location>
        <begin position="347"/>
        <end position="356"/>
    </location>
</feature>
<sequence length="1267" mass="134065">MICPGCQQRGLKQAPKFIERCGDSEKQRIFYATACTNPDCEYHGTEADPNRVPPEAIKRQYSEGDDSKIPSTGSFFRLTAAIAALAGIGFLLLSSGGLLSDGSGTAQANPYSDLNESDSGITTVDTIDPWTIYEVDGEYYVAGVRDGQTVYLDANGEVVPGLVTFGSRDEAETAIREWQTRNEQGLTNETISQTPAELVDGSPWAVYEYNGSAFIAAERNGEVVYINSSLGIQDSPFLYENVSEARDTLLEFESTPAGLVEGTDWEPIEYGDNTFVGATPDTGPYEGETVFLDPDGSVSEDPYFYDNPSDANDAIDNFPGWNETTETINLGGGGGGTSTDNTDYTNPSGGNYSPPTGSIDDDLNSTAPNGNLDENIDDSEQTSGVSSSTAIRGTVTDQSGSPVEGATIHLYSAHYTTTTDSTGTYEFSDVPTGEHAIHVEPPEDSGLTANRNTTLNVESEGITSVEDTPSAAYFIQNGVVTENRINFNLQTENPVQLTGQGTNVSAPVMIANSRNADDYSVTLTGKHTEGIGTKTVSAADGTEVVTVSGGGEPATQAVAVDSTVTSERRSVTLTDGDVFRPDGNVEGTNAEVTVIGQGGKEQKTISGNNLKTITNSGYKDGTDGVLTVTGDEYQTQESMSGTGSGSVTNDGNIETVATLTLKGKEETEKRSLNQNDLSNSGTTRSFSFDGTRVRDMSVAINSGPASQTKSLDFSNGEWDEYGDYLRGAGDRSRLTMTAPADGTYYIPPNIEADGSYHIEGSVNHDASLAEPKEDGTLELQVIRDGSKTTVDSGTIYCGRESYHYDGSHCSGDGANTPDTTQAPDIGGETVRLEKGDKIRLDKVTYYGSFWIEGDYPIYRLNTLGETTITVDSGGTTESQTVDIGANESQTVTFDSLPAGDATLSISGANAPQTWAYDLEATEVSVTENIAVDTAGGSQPEAQYNGALSKGETVTKQVPLNPGTQQLQMSHAGPAPSWDITYTETTATTDLSYTLGNEDIQVVGDNEVLRDEETKQIDIGSVPTGQSTVGVSTDATNPEWKLEYTEHIATVAPSATIGAATIDDPGVLEPGETIQVNAGDLSESSYQVSTTSDSGPRPTVEIEYDAQAIAERATVTVNGEAYRYPEDFNSSGRLTRTTDDTNITALKSGENSISVSSDSVDGIDTDVAATLRYPETALQTRQPTVHIIRPDGTVTSQSVPETALSSGELTGSHTMELGQQAFDSGEHLVVVETPDGSQVAVEVTGTATTAQSEIFEPTSTLPTNSTVP</sequence>
<accession>M0KBT4</accession>
<dbReference type="InterPro" id="IPR008969">
    <property type="entry name" value="CarboxyPept-like_regulatory"/>
</dbReference>
<feature type="region of interest" description="Disordered" evidence="1">
    <location>
        <begin position="663"/>
        <end position="688"/>
    </location>
</feature>
<feature type="region of interest" description="Disordered" evidence="1">
    <location>
        <begin position="318"/>
        <end position="401"/>
    </location>
</feature>
<organism evidence="2 3">
    <name type="scientific">Haloarcula marismortui ATCC 33799</name>
    <dbReference type="NCBI Taxonomy" id="662475"/>
    <lineage>
        <taxon>Archaea</taxon>
        <taxon>Methanobacteriati</taxon>
        <taxon>Methanobacteriota</taxon>
        <taxon>Stenosarchaea group</taxon>
        <taxon>Halobacteria</taxon>
        <taxon>Halobacteriales</taxon>
        <taxon>Haloarculaceae</taxon>
        <taxon>Haloarcula</taxon>
    </lineage>
</organism>
<comment type="caution">
    <text evidence="2">The sequence shown here is derived from an EMBL/GenBank/DDBJ whole genome shotgun (WGS) entry which is preliminary data.</text>
</comment>
<keyword evidence="3" id="KW-1185">Reference proteome</keyword>
<dbReference type="EMBL" id="AOLS01000061">
    <property type="protein sequence ID" value="EMA17305.1"/>
    <property type="molecule type" value="Genomic_DNA"/>
</dbReference>
<gene>
    <name evidence="2" type="ORF">C435_11410</name>
</gene>
<dbReference type="PATRIC" id="fig|662475.6.peg.2225"/>
<name>M0KBT4_9EURY</name>
<proteinExistence type="predicted"/>
<dbReference type="AlphaFoldDB" id="M0KBT4"/>
<evidence type="ECO:0000313" key="3">
    <source>
        <dbReference type="Proteomes" id="UP000011687"/>
    </source>
</evidence>
<feature type="compositionally biased region" description="Polar residues" evidence="1">
    <location>
        <begin position="672"/>
        <end position="688"/>
    </location>
</feature>
<dbReference type="SUPFAM" id="SSF49464">
    <property type="entry name" value="Carboxypeptidase regulatory domain-like"/>
    <property type="match status" value="1"/>
</dbReference>
<evidence type="ECO:0000256" key="1">
    <source>
        <dbReference type="SAM" id="MobiDB-lite"/>
    </source>
</evidence>